<dbReference type="InterPro" id="IPR007627">
    <property type="entry name" value="RNA_pol_sigma70_r2"/>
</dbReference>
<dbReference type="PANTHER" id="PTHR43133">
    <property type="entry name" value="RNA POLYMERASE ECF-TYPE SIGMA FACTO"/>
    <property type="match status" value="1"/>
</dbReference>
<dbReference type="RefSeq" id="WP_316972537.1">
    <property type="nucleotide sequence ID" value="NZ_JAWIIJ010000002.1"/>
</dbReference>
<sequence>MSATTLDTHVPLDTLYHNHHGWLCQWLRGKLDCPQQAADLAQDTFVRILVRAEPVANQAPRALLRTIARGLVIDHWRRSALERAYLEALAQLPEAHQPSAEQHHETLQTLEYIAAMLEGLKPRVRTAFLLYRLGGLTHGAIAEQLGVSSRTVERHVATAMLHCYRLRFDDR</sequence>
<evidence type="ECO:0000256" key="3">
    <source>
        <dbReference type="ARBA" id="ARBA00023082"/>
    </source>
</evidence>
<dbReference type="Proteomes" id="UP001269819">
    <property type="component" value="Unassembled WGS sequence"/>
</dbReference>
<dbReference type="Gene3D" id="1.10.1740.10">
    <property type="match status" value="1"/>
</dbReference>
<name>A0ABU3VV71_9GAMM</name>
<dbReference type="InterPro" id="IPR013249">
    <property type="entry name" value="RNA_pol_sigma70_r4_t2"/>
</dbReference>
<comment type="similarity">
    <text evidence="1">Belongs to the sigma-70 factor family. ECF subfamily.</text>
</comment>
<evidence type="ECO:0000259" key="6">
    <source>
        <dbReference type="Pfam" id="PF08281"/>
    </source>
</evidence>
<dbReference type="InterPro" id="IPR036388">
    <property type="entry name" value="WH-like_DNA-bd_sf"/>
</dbReference>
<evidence type="ECO:0000313" key="7">
    <source>
        <dbReference type="EMBL" id="MDV2077631.1"/>
    </source>
</evidence>
<keyword evidence="8" id="KW-1185">Reference proteome</keyword>
<evidence type="ECO:0000256" key="2">
    <source>
        <dbReference type="ARBA" id="ARBA00023015"/>
    </source>
</evidence>
<dbReference type="PANTHER" id="PTHR43133:SF63">
    <property type="entry name" value="RNA POLYMERASE SIGMA FACTOR FECI-RELATED"/>
    <property type="match status" value="1"/>
</dbReference>
<dbReference type="InterPro" id="IPR013324">
    <property type="entry name" value="RNA_pol_sigma_r3/r4-like"/>
</dbReference>
<dbReference type="NCBIfam" id="TIGR02937">
    <property type="entry name" value="sigma70-ECF"/>
    <property type="match status" value="1"/>
</dbReference>
<reference evidence="7 8" key="1">
    <citation type="submission" date="2023-10" db="EMBL/GenBank/DDBJ databases">
        <title>Characteristics and mechanism of a salt-tolerant marine origin heterotrophic nitrifying- aerobic denitrifying bacteria Marinobacter xestospongiae HN1.</title>
        <authorList>
            <person name="Qi R."/>
        </authorList>
    </citation>
    <scope>NUCLEOTIDE SEQUENCE [LARGE SCALE GENOMIC DNA]</scope>
    <source>
        <strain evidence="7 8">HN1</strain>
    </source>
</reference>
<dbReference type="Pfam" id="PF04542">
    <property type="entry name" value="Sigma70_r2"/>
    <property type="match status" value="1"/>
</dbReference>
<evidence type="ECO:0000259" key="5">
    <source>
        <dbReference type="Pfam" id="PF04542"/>
    </source>
</evidence>
<keyword evidence="3" id="KW-0731">Sigma factor</keyword>
<gene>
    <name evidence="7" type="ORF">RYS15_03010</name>
</gene>
<evidence type="ECO:0000256" key="1">
    <source>
        <dbReference type="ARBA" id="ARBA00010641"/>
    </source>
</evidence>
<organism evidence="7 8">
    <name type="scientific">Marinobacter xestospongiae</name>
    <dbReference type="NCBI Taxonomy" id="994319"/>
    <lineage>
        <taxon>Bacteria</taxon>
        <taxon>Pseudomonadati</taxon>
        <taxon>Pseudomonadota</taxon>
        <taxon>Gammaproteobacteria</taxon>
        <taxon>Pseudomonadales</taxon>
        <taxon>Marinobacteraceae</taxon>
        <taxon>Marinobacter</taxon>
    </lineage>
</organism>
<dbReference type="SUPFAM" id="SSF88659">
    <property type="entry name" value="Sigma3 and sigma4 domains of RNA polymerase sigma factors"/>
    <property type="match status" value="1"/>
</dbReference>
<protein>
    <submittedName>
        <fullName evidence="7">Sigma-70 family RNA polymerase sigma factor</fullName>
    </submittedName>
</protein>
<dbReference type="InterPro" id="IPR013325">
    <property type="entry name" value="RNA_pol_sigma_r2"/>
</dbReference>
<evidence type="ECO:0000256" key="4">
    <source>
        <dbReference type="ARBA" id="ARBA00023163"/>
    </source>
</evidence>
<dbReference type="Gene3D" id="1.10.10.10">
    <property type="entry name" value="Winged helix-like DNA-binding domain superfamily/Winged helix DNA-binding domain"/>
    <property type="match status" value="1"/>
</dbReference>
<accession>A0ABU3VV71</accession>
<dbReference type="Pfam" id="PF08281">
    <property type="entry name" value="Sigma70_r4_2"/>
    <property type="match status" value="1"/>
</dbReference>
<evidence type="ECO:0000313" key="8">
    <source>
        <dbReference type="Proteomes" id="UP001269819"/>
    </source>
</evidence>
<keyword evidence="4" id="KW-0804">Transcription</keyword>
<keyword evidence="2" id="KW-0805">Transcription regulation</keyword>
<comment type="caution">
    <text evidence="7">The sequence shown here is derived from an EMBL/GenBank/DDBJ whole genome shotgun (WGS) entry which is preliminary data.</text>
</comment>
<dbReference type="InterPro" id="IPR014284">
    <property type="entry name" value="RNA_pol_sigma-70_dom"/>
</dbReference>
<feature type="domain" description="RNA polymerase sigma factor 70 region 4 type 2" evidence="6">
    <location>
        <begin position="111"/>
        <end position="163"/>
    </location>
</feature>
<dbReference type="SUPFAM" id="SSF88946">
    <property type="entry name" value="Sigma2 domain of RNA polymerase sigma factors"/>
    <property type="match status" value="1"/>
</dbReference>
<feature type="domain" description="RNA polymerase sigma-70 region 2" evidence="5">
    <location>
        <begin position="15"/>
        <end position="79"/>
    </location>
</feature>
<dbReference type="EMBL" id="JAWIIJ010000002">
    <property type="protein sequence ID" value="MDV2077631.1"/>
    <property type="molecule type" value="Genomic_DNA"/>
</dbReference>
<proteinExistence type="inferred from homology"/>
<dbReference type="InterPro" id="IPR039425">
    <property type="entry name" value="RNA_pol_sigma-70-like"/>
</dbReference>